<evidence type="ECO:0000256" key="1">
    <source>
        <dbReference type="SAM" id="MobiDB-lite"/>
    </source>
</evidence>
<proteinExistence type="predicted"/>
<gene>
    <name evidence="2" type="ORF">CDAR_376681</name>
</gene>
<dbReference type="EMBL" id="BPLQ01014692">
    <property type="protein sequence ID" value="GIY82152.1"/>
    <property type="molecule type" value="Genomic_DNA"/>
</dbReference>
<keyword evidence="3" id="KW-1185">Reference proteome</keyword>
<evidence type="ECO:0000313" key="3">
    <source>
        <dbReference type="Proteomes" id="UP001054837"/>
    </source>
</evidence>
<sequence>MRSDMQKSNSRQHHDELHACITDKHPKENDSVPSSVGCRMPALLQQQANCHSALCWLNRSADSVGFSTTGNGIYTPRFLNRETRKW</sequence>
<accession>A0AAV4WH92</accession>
<name>A0AAV4WH92_9ARAC</name>
<organism evidence="2 3">
    <name type="scientific">Caerostris darwini</name>
    <dbReference type="NCBI Taxonomy" id="1538125"/>
    <lineage>
        <taxon>Eukaryota</taxon>
        <taxon>Metazoa</taxon>
        <taxon>Ecdysozoa</taxon>
        <taxon>Arthropoda</taxon>
        <taxon>Chelicerata</taxon>
        <taxon>Arachnida</taxon>
        <taxon>Araneae</taxon>
        <taxon>Araneomorphae</taxon>
        <taxon>Entelegynae</taxon>
        <taxon>Araneoidea</taxon>
        <taxon>Araneidae</taxon>
        <taxon>Caerostris</taxon>
    </lineage>
</organism>
<feature type="compositionally biased region" description="Basic and acidic residues" evidence="1">
    <location>
        <begin position="12"/>
        <end position="30"/>
    </location>
</feature>
<protein>
    <submittedName>
        <fullName evidence="2">Uncharacterized protein</fullName>
    </submittedName>
</protein>
<feature type="region of interest" description="Disordered" evidence="1">
    <location>
        <begin position="1"/>
        <end position="35"/>
    </location>
</feature>
<comment type="caution">
    <text evidence="2">The sequence shown here is derived from an EMBL/GenBank/DDBJ whole genome shotgun (WGS) entry which is preliminary data.</text>
</comment>
<evidence type="ECO:0000313" key="2">
    <source>
        <dbReference type="EMBL" id="GIY82152.1"/>
    </source>
</evidence>
<dbReference type="Proteomes" id="UP001054837">
    <property type="component" value="Unassembled WGS sequence"/>
</dbReference>
<dbReference type="AlphaFoldDB" id="A0AAV4WH92"/>
<reference evidence="2 3" key="1">
    <citation type="submission" date="2021-06" db="EMBL/GenBank/DDBJ databases">
        <title>Caerostris darwini draft genome.</title>
        <authorList>
            <person name="Kono N."/>
            <person name="Arakawa K."/>
        </authorList>
    </citation>
    <scope>NUCLEOTIDE SEQUENCE [LARGE SCALE GENOMIC DNA]</scope>
</reference>